<keyword evidence="11" id="KW-1185">Reference proteome</keyword>
<keyword evidence="5 8" id="KW-0378">Hydrolase</keyword>
<dbReference type="InterPro" id="IPR011050">
    <property type="entry name" value="Pectin_lyase_fold/virulence"/>
</dbReference>
<dbReference type="Pfam" id="PF00295">
    <property type="entry name" value="Glyco_hydro_28"/>
    <property type="match status" value="1"/>
</dbReference>
<keyword evidence="4" id="KW-0964">Secreted</keyword>
<reference evidence="10" key="1">
    <citation type="journal article" date="2017" name="Gigascience">
        <title>The genome draft of coconut (Cocos nucifera).</title>
        <authorList>
            <person name="Xiao Y."/>
            <person name="Xu P."/>
            <person name="Fan H."/>
            <person name="Baudouin L."/>
            <person name="Xia W."/>
            <person name="Bocs S."/>
            <person name="Xu J."/>
            <person name="Li Q."/>
            <person name="Guo A."/>
            <person name="Zhou L."/>
            <person name="Li J."/>
            <person name="Wu Y."/>
            <person name="Ma Z."/>
            <person name="Armero A."/>
            <person name="Issali A.E."/>
            <person name="Liu N."/>
            <person name="Peng M."/>
            <person name="Yang Y."/>
        </authorList>
    </citation>
    <scope>NUCLEOTIDE SEQUENCE</scope>
    <source>
        <tissue evidence="10">Spear leaf of Hainan Tall coconut</tissue>
    </source>
</reference>
<comment type="subcellular location">
    <subcellularLocation>
        <location evidence="1">Secreted</location>
        <location evidence="1">Cell wall</location>
    </subcellularLocation>
</comment>
<evidence type="ECO:0000256" key="3">
    <source>
        <dbReference type="ARBA" id="ARBA00022512"/>
    </source>
</evidence>
<evidence type="ECO:0000313" key="10">
    <source>
        <dbReference type="EMBL" id="KAG1348261.1"/>
    </source>
</evidence>
<evidence type="ECO:0000256" key="4">
    <source>
        <dbReference type="ARBA" id="ARBA00022525"/>
    </source>
</evidence>
<organism evidence="10 11">
    <name type="scientific">Cocos nucifera</name>
    <name type="common">Coconut palm</name>
    <dbReference type="NCBI Taxonomy" id="13894"/>
    <lineage>
        <taxon>Eukaryota</taxon>
        <taxon>Viridiplantae</taxon>
        <taxon>Streptophyta</taxon>
        <taxon>Embryophyta</taxon>
        <taxon>Tracheophyta</taxon>
        <taxon>Spermatophyta</taxon>
        <taxon>Magnoliopsida</taxon>
        <taxon>Liliopsida</taxon>
        <taxon>Arecaceae</taxon>
        <taxon>Arecoideae</taxon>
        <taxon>Cocoseae</taxon>
        <taxon>Attaleinae</taxon>
        <taxon>Cocos</taxon>
    </lineage>
</organism>
<dbReference type="AlphaFoldDB" id="A0A8K0N418"/>
<evidence type="ECO:0000313" key="11">
    <source>
        <dbReference type="Proteomes" id="UP000797356"/>
    </source>
</evidence>
<evidence type="ECO:0000256" key="9">
    <source>
        <dbReference type="SAM" id="SignalP"/>
    </source>
</evidence>
<name>A0A8K0N418_COCNU</name>
<feature type="signal peptide" evidence="9">
    <location>
        <begin position="1"/>
        <end position="18"/>
    </location>
</feature>
<sequence length="259" mass="28120">MPCFSLFLMLMLVVLAMGAVSKCDDDFAPSEDIGLRTANTDGEEEQEGDEHDELDSLPAWGSERVGRIPVNVDSFGAVGDGVADDTQALTIDSSSRVRVKDLTIQNAQQMHFTISRSDAIRVSGLRVRAPQDSPNTDGIHISESTNVAIQNCHIGTGSLGKDNTTAIVTAVVLDTATLTGTTNGLRIKTWQGGSGYVKSVRFENVKMDDVENPIIIDQFYCDSPTRFCKGKSLFNPHTSLLKNTVISISRLKTRGLHEM</sequence>
<keyword evidence="6 8" id="KW-0326">Glycosidase</keyword>
<keyword evidence="7" id="KW-0961">Cell wall biogenesis/degradation</keyword>
<evidence type="ECO:0000256" key="8">
    <source>
        <dbReference type="RuleBase" id="RU361169"/>
    </source>
</evidence>
<dbReference type="PANTHER" id="PTHR31375">
    <property type="match status" value="1"/>
</dbReference>
<dbReference type="OrthoDB" id="187139at2759"/>
<protein>
    <recommendedName>
        <fullName evidence="12">Polygalacturonase</fullName>
    </recommendedName>
</protein>
<feature type="chain" id="PRO_5035470341" description="Polygalacturonase" evidence="9">
    <location>
        <begin position="19"/>
        <end position="259"/>
    </location>
</feature>
<comment type="similarity">
    <text evidence="2 8">Belongs to the glycosyl hydrolase 28 family.</text>
</comment>
<dbReference type="GO" id="GO:0005975">
    <property type="term" value="P:carbohydrate metabolic process"/>
    <property type="evidence" value="ECO:0007669"/>
    <property type="project" value="InterPro"/>
</dbReference>
<reference evidence="10" key="2">
    <citation type="submission" date="2019-07" db="EMBL/GenBank/DDBJ databases">
        <authorList>
            <person name="Yang Y."/>
            <person name="Bocs S."/>
            <person name="Baudouin L."/>
        </authorList>
    </citation>
    <scope>NUCLEOTIDE SEQUENCE</scope>
    <source>
        <tissue evidence="10">Spear leaf of Hainan Tall coconut</tissue>
    </source>
</reference>
<dbReference type="GO" id="GO:0004650">
    <property type="term" value="F:polygalacturonase activity"/>
    <property type="evidence" value="ECO:0007669"/>
    <property type="project" value="InterPro"/>
</dbReference>
<evidence type="ECO:0000256" key="1">
    <source>
        <dbReference type="ARBA" id="ARBA00004191"/>
    </source>
</evidence>
<dbReference type="SUPFAM" id="SSF51126">
    <property type="entry name" value="Pectin lyase-like"/>
    <property type="match status" value="1"/>
</dbReference>
<evidence type="ECO:0008006" key="12">
    <source>
        <dbReference type="Google" id="ProtNLM"/>
    </source>
</evidence>
<dbReference type="Proteomes" id="UP000797356">
    <property type="component" value="Chromosome 6"/>
</dbReference>
<keyword evidence="3" id="KW-0134">Cell wall</keyword>
<evidence type="ECO:0000256" key="2">
    <source>
        <dbReference type="ARBA" id="ARBA00008834"/>
    </source>
</evidence>
<dbReference type="InterPro" id="IPR000743">
    <property type="entry name" value="Glyco_hydro_28"/>
</dbReference>
<proteinExistence type="inferred from homology"/>
<evidence type="ECO:0000256" key="5">
    <source>
        <dbReference type="ARBA" id="ARBA00022801"/>
    </source>
</evidence>
<accession>A0A8K0N418</accession>
<dbReference type="EMBL" id="CM017877">
    <property type="protein sequence ID" value="KAG1348261.1"/>
    <property type="molecule type" value="Genomic_DNA"/>
</dbReference>
<evidence type="ECO:0000256" key="6">
    <source>
        <dbReference type="ARBA" id="ARBA00023295"/>
    </source>
</evidence>
<dbReference type="GO" id="GO:0071555">
    <property type="term" value="P:cell wall organization"/>
    <property type="evidence" value="ECO:0007669"/>
    <property type="project" value="UniProtKB-KW"/>
</dbReference>
<gene>
    <name evidence="10" type="ORF">COCNU_06G020900</name>
</gene>
<comment type="caution">
    <text evidence="10">The sequence shown here is derived from an EMBL/GenBank/DDBJ whole genome shotgun (WGS) entry which is preliminary data.</text>
</comment>
<keyword evidence="9" id="KW-0732">Signal</keyword>
<evidence type="ECO:0000256" key="7">
    <source>
        <dbReference type="ARBA" id="ARBA00023316"/>
    </source>
</evidence>
<dbReference type="Gene3D" id="2.160.20.10">
    <property type="entry name" value="Single-stranded right-handed beta-helix, Pectin lyase-like"/>
    <property type="match status" value="3"/>
</dbReference>
<dbReference type="InterPro" id="IPR012334">
    <property type="entry name" value="Pectin_lyas_fold"/>
</dbReference>